<accession>A0A438HPE2</accession>
<feature type="compositionally biased region" description="Low complexity" evidence="1">
    <location>
        <begin position="133"/>
        <end position="145"/>
    </location>
</feature>
<feature type="region of interest" description="Disordered" evidence="1">
    <location>
        <begin position="100"/>
        <end position="168"/>
    </location>
</feature>
<dbReference type="Proteomes" id="UP000288805">
    <property type="component" value="Unassembled WGS sequence"/>
</dbReference>
<organism evidence="2 3">
    <name type="scientific">Vitis vinifera</name>
    <name type="common">Grape</name>
    <dbReference type="NCBI Taxonomy" id="29760"/>
    <lineage>
        <taxon>Eukaryota</taxon>
        <taxon>Viridiplantae</taxon>
        <taxon>Streptophyta</taxon>
        <taxon>Embryophyta</taxon>
        <taxon>Tracheophyta</taxon>
        <taxon>Spermatophyta</taxon>
        <taxon>Magnoliopsida</taxon>
        <taxon>eudicotyledons</taxon>
        <taxon>Gunneridae</taxon>
        <taxon>Pentapetalae</taxon>
        <taxon>rosids</taxon>
        <taxon>Vitales</taxon>
        <taxon>Vitaceae</taxon>
        <taxon>Viteae</taxon>
        <taxon>Vitis</taxon>
    </lineage>
</organism>
<comment type="caution">
    <text evidence="2">The sequence shown here is derived from an EMBL/GenBank/DDBJ whole genome shotgun (WGS) entry which is preliminary data.</text>
</comment>
<evidence type="ECO:0000313" key="3">
    <source>
        <dbReference type="Proteomes" id="UP000288805"/>
    </source>
</evidence>
<protein>
    <submittedName>
        <fullName evidence="2">Uncharacterized protein</fullName>
    </submittedName>
</protein>
<evidence type="ECO:0000256" key="1">
    <source>
        <dbReference type="SAM" id="MobiDB-lite"/>
    </source>
</evidence>
<dbReference type="AlphaFoldDB" id="A0A438HPE2"/>
<sequence>MEVNIWSSKIISLSTTFLTSPLHHIPLNTMATLKEDTAISLKLVSPYSLMLHLATTFWPHAFATAVYLFPYTSLHTTLPRPNSTTISTWIPPVLSVSTPTSSQQEAITPSAASSQGLPLFETTSPPTAPSPPQASSAPQPSPQSSLTTTEPQIPVHLHSIPHDYLRQE</sequence>
<feature type="compositionally biased region" description="Polar residues" evidence="1">
    <location>
        <begin position="103"/>
        <end position="116"/>
    </location>
</feature>
<evidence type="ECO:0000313" key="2">
    <source>
        <dbReference type="EMBL" id="RVW86310.1"/>
    </source>
</evidence>
<gene>
    <name evidence="2" type="ORF">CK203_043195</name>
</gene>
<name>A0A438HPE2_VITVI</name>
<reference evidence="2 3" key="1">
    <citation type="journal article" date="2018" name="PLoS Genet.">
        <title>Population sequencing reveals clonal diversity and ancestral inbreeding in the grapevine cultivar Chardonnay.</title>
        <authorList>
            <person name="Roach M.J."/>
            <person name="Johnson D.L."/>
            <person name="Bohlmann J."/>
            <person name="van Vuuren H.J."/>
            <person name="Jones S.J."/>
            <person name="Pretorius I.S."/>
            <person name="Schmidt S.A."/>
            <person name="Borneman A.R."/>
        </authorList>
    </citation>
    <scope>NUCLEOTIDE SEQUENCE [LARGE SCALE GENOMIC DNA]</scope>
    <source>
        <strain evidence="3">cv. Chardonnay</strain>
        <tissue evidence="2">Leaf</tissue>
    </source>
</reference>
<dbReference type="EMBL" id="QGNW01000195">
    <property type="protein sequence ID" value="RVW86310.1"/>
    <property type="molecule type" value="Genomic_DNA"/>
</dbReference>
<proteinExistence type="predicted"/>